<accession>A0ABN7RDM8</accession>
<feature type="transmembrane region" description="Helical" evidence="1">
    <location>
        <begin position="173"/>
        <end position="190"/>
    </location>
</feature>
<keyword evidence="1" id="KW-1133">Transmembrane helix</keyword>
<comment type="caution">
    <text evidence="3">The sequence shown here is derived from an EMBL/GenBank/DDBJ whole genome shotgun (WGS) entry which is preliminary data.</text>
</comment>
<feature type="transmembrane region" description="Helical" evidence="1">
    <location>
        <begin position="20"/>
        <end position="46"/>
    </location>
</feature>
<evidence type="ECO:0000313" key="4">
    <source>
        <dbReference type="Proteomes" id="UP000679725"/>
    </source>
</evidence>
<name>A0ABN7RDM8_9BACT</name>
<evidence type="ECO:0000256" key="1">
    <source>
        <dbReference type="SAM" id="Phobius"/>
    </source>
</evidence>
<feature type="transmembrane region" description="Helical" evidence="1">
    <location>
        <begin position="73"/>
        <end position="97"/>
    </location>
</feature>
<dbReference type="EMBL" id="CAJRAU010000004">
    <property type="protein sequence ID" value="CAG5070859.1"/>
    <property type="molecule type" value="Genomic_DNA"/>
</dbReference>
<proteinExistence type="predicted"/>
<feature type="transmembrane region" description="Helical" evidence="1">
    <location>
        <begin position="113"/>
        <end position="134"/>
    </location>
</feature>
<feature type="transmembrane region" description="Helical" evidence="1">
    <location>
        <begin position="210"/>
        <end position="232"/>
    </location>
</feature>
<evidence type="ECO:0000313" key="3">
    <source>
        <dbReference type="EMBL" id="CAG5070859.1"/>
    </source>
</evidence>
<dbReference type="InterPro" id="IPR052710">
    <property type="entry name" value="CAAX_protease"/>
</dbReference>
<feature type="transmembrane region" description="Helical" evidence="1">
    <location>
        <begin position="244"/>
        <end position="267"/>
    </location>
</feature>
<feature type="domain" description="CAAX prenyl protease 2/Lysostaphin resistance protein A-like" evidence="2">
    <location>
        <begin position="175"/>
        <end position="263"/>
    </location>
</feature>
<dbReference type="InterPro" id="IPR003675">
    <property type="entry name" value="Rce1/LyrA-like_dom"/>
</dbReference>
<evidence type="ECO:0000259" key="2">
    <source>
        <dbReference type="Pfam" id="PF02517"/>
    </source>
</evidence>
<organism evidence="3 4">
    <name type="scientific">Dyadobacter linearis</name>
    <dbReference type="NCBI Taxonomy" id="2823330"/>
    <lineage>
        <taxon>Bacteria</taxon>
        <taxon>Pseudomonadati</taxon>
        <taxon>Bacteroidota</taxon>
        <taxon>Cytophagia</taxon>
        <taxon>Cytophagales</taxon>
        <taxon>Spirosomataceae</taxon>
        <taxon>Dyadobacter</taxon>
    </lineage>
</organism>
<gene>
    <name evidence="3" type="ORF">DYBT9623_03277</name>
</gene>
<dbReference type="PANTHER" id="PTHR36435:SF1">
    <property type="entry name" value="CAAX AMINO TERMINAL PROTEASE FAMILY PROTEIN"/>
    <property type="match status" value="1"/>
</dbReference>
<dbReference type="RefSeq" id="WP_215234592.1">
    <property type="nucleotide sequence ID" value="NZ_CAJRAU010000004.1"/>
</dbReference>
<protein>
    <recommendedName>
        <fullName evidence="2">CAAX prenyl protease 2/Lysostaphin resistance protein A-like domain-containing protein</fullName>
    </recommendedName>
</protein>
<dbReference type="Pfam" id="PF02517">
    <property type="entry name" value="Rce1-like"/>
    <property type="match status" value="1"/>
</dbReference>
<dbReference type="Proteomes" id="UP000679725">
    <property type="component" value="Unassembled WGS sequence"/>
</dbReference>
<reference evidence="3 4" key="1">
    <citation type="submission" date="2021-04" db="EMBL/GenBank/DDBJ databases">
        <authorList>
            <person name="Rodrigo-Torres L."/>
            <person name="Arahal R. D."/>
            <person name="Lucena T."/>
        </authorList>
    </citation>
    <scope>NUCLEOTIDE SEQUENCE [LARGE SCALE GENOMIC DNA]</scope>
    <source>
        <strain evidence="3 4">CECT 9623</strain>
    </source>
</reference>
<sequence>MQNSNQDLVVSRPSTAWGSLLVLIGFVLIGMAVGNILAVAVLALLFSSQQESVTVILNHLITNPAQVPNGWNALMILQGTVHFFSYLLPSLLFWLYIERKPVSDISPTKNPPAIIWALAFMLVLVFIPVNSLFIEMNASMKLPEALSGLERWMRHKEDQLSVMTEFITNYKSFSQLLIALFVVTLLPALGEEALFRGVLQTKIQRLTGNGHLAIWVSAAIFSAIHFQFYGFLPRMLLGALFGYLFYWTGNFWVAVLAHFVNNGFVLVMMYLRNLGIIKIDIEETKSMPILLIALSFFMSMAILRFIRQVNVSRQGTVQREQDFKI</sequence>
<keyword evidence="1" id="KW-0812">Transmembrane</keyword>
<keyword evidence="4" id="KW-1185">Reference proteome</keyword>
<feature type="transmembrane region" description="Helical" evidence="1">
    <location>
        <begin position="287"/>
        <end position="306"/>
    </location>
</feature>
<dbReference type="PANTHER" id="PTHR36435">
    <property type="entry name" value="SLR1288 PROTEIN"/>
    <property type="match status" value="1"/>
</dbReference>
<keyword evidence="1" id="KW-0472">Membrane</keyword>